<evidence type="ECO:0000256" key="2">
    <source>
        <dbReference type="ARBA" id="ARBA00023125"/>
    </source>
</evidence>
<dbReference type="PANTHER" id="PTHR30349">
    <property type="entry name" value="PHAGE INTEGRASE-RELATED"/>
    <property type="match status" value="1"/>
</dbReference>
<evidence type="ECO:0000313" key="5">
    <source>
        <dbReference type="EMBL" id="SHI73444.1"/>
    </source>
</evidence>
<dbReference type="Proteomes" id="UP000184225">
    <property type="component" value="Unassembled WGS sequence"/>
</dbReference>
<dbReference type="InterPro" id="IPR011010">
    <property type="entry name" value="DNA_brk_join_enz"/>
</dbReference>
<proteinExistence type="inferred from homology"/>
<dbReference type="InterPro" id="IPR002104">
    <property type="entry name" value="Integrase_catalytic"/>
</dbReference>
<evidence type="ECO:0000259" key="4">
    <source>
        <dbReference type="PROSITE" id="PS51898"/>
    </source>
</evidence>
<dbReference type="SUPFAM" id="SSF56349">
    <property type="entry name" value="DNA breaking-rejoining enzymes"/>
    <property type="match status" value="1"/>
</dbReference>
<dbReference type="InterPro" id="IPR010998">
    <property type="entry name" value="Integrase_recombinase_N"/>
</dbReference>
<dbReference type="Gene3D" id="1.10.443.10">
    <property type="entry name" value="Intergrase catalytic core"/>
    <property type="match status" value="1"/>
</dbReference>
<feature type="domain" description="Tyr recombinase" evidence="4">
    <location>
        <begin position="134"/>
        <end position="339"/>
    </location>
</feature>
<dbReference type="OrthoDB" id="1493636at2"/>
<dbReference type="InterPro" id="IPR050090">
    <property type="entry name" value="Tyrosine_recombinase_XerCD"/>
</dbReference>
<keyword evidence="6" id="KW-1185">Reference proteome</keyword>
<dbReference type="Gene3D" id="1.10.150.130">
    <property type="match status" value="1"/>
</dbReference>
<dbReference type="PANTHER" id="PTHR30349:SF64">
    <property type="entry name" value="PROPHAGE INTEGRASE INTD-RELATED"/>
    <property type="match status" value="1"/>
</dbReference>
<dbReference type="RefSeq" id="WP_073149498.1">
    <property type="nucleotide sequence ID" value="NZ_FQYY01000004.1"/>
</dbReference>
<dbReference type="InterPro" id="IPR013762">
    <property type="entry name" value="Integrase-like_cat_sf"/>
</dbReference>
<evidence type="ECO:0000256" key="3">
    <source>
        <dbReference type="ARBA" id="ARBA00023172"/>
    </source>
</evidence>
<evidence type="ECO:0000313" key="6">
    <source>
        <dbReference type="Proteomes" id="UP000184225"/>
    </source>
</evidence>
<reference evidence="5 6" key="1">
    <citation type="submission" date="2016-11" db="EMBL/GenBank/DDBJ databases">
        <authorList>
            <person name="Jaros S."/>
            <person name="Januszkiewicz K."/>
            <person name="Wedrychowicz H."/>
        </authorList>
    </citation>
    <scope>NUCLEOTIDE SEQUENCE [LARGE SCALE GENOMIC DNA]</scope>
    <source>
        <strain evidence="5 6">DSM 21425</strain>
    </source>
</reference>
<dbReference type="STRING" id="579105.SAMN04488096_10434"/>
<organism evidence="5 6">
    <name type="scientific">Mesonia phycicola</name>
    <dbReference type="NCBI Taxonomy" id="579105"/>
    <lineage>
        <taxon>Bacteria</taxon>
        <taxon>Pseudomonadati</taxon>
        <taxon>Bacteroidota</taxon>
        <taxon>Flavobacteriia</taxon>
        <taxon>Flavobacteriales</taxon>
        <taxon>Flavobacteriaceae</taxon>
        <taxon>Mesonia</taxon>
    </lineage>
</organism>
<dbReference type="GO" id="GO:0015074">
    <property type="term" value="P:DNA integration"/>
    <property type="evidence" value="ECO:0007669"/>
    <property type="project" value="InterPro"/>
</dbReference>
<dbReference type="PROSITE" id="PS51898">
    <property type="entry name" value="TYR_RECOMBINASE"/>
    <property type="match status" value="1"/>
</dbReference>
<dbReference type="GO" id="GO:0006310">
    <property type="term" value="P:DNA recombination"/>
    <property type="evidence" value="ECO:0007669"/>
    <property type="project" value="UniProtKB-KW"/>
</dbReference>
<comment type="similarity">
    <text evidence="1">Belongs to the 'phage' integrase family.</text>
</comment>
<dbReference type="Pfam" id="PF00589">
    <property type="entry name" value="Phage_integrase"/>
    <property type="match status" value="1"/>
</dbReference>
<evidence type="ECO:0000256" key="1">
    <source>
        <dbReference type="ARBA" id="ARBA00008857"/>
    </source>
</evidence>
<dbReference type="GO" id="GO:0003677">
    <property type="term" value="F:DNA binding"/>
    <property type="evidence" value="ECO:0007669"/>
    <property type="project" value="UniProtKB-KW"/>
</dbReference>
<keyword evidence="3" id="KW-0233">DNA recombination</keyword>
<dbReference type="EMBL" id="FQYY01000004">
    <property type="protein sequence ID" value="SHI73444.1"/>
    <property type="molecule type" value="Genomic_DNA"/>
</dbReference>
<gene>
    <name evidence="5" type="ORF">SAMN04488096_10434</name>
</gene>
<accession>A0A1M6DJG4</accession>
<dbReference type="AlphaFoldDB" id="A0A1M6DJG4"/>
<protein>
    <submittedName>
        <fullName evidence="5">Site-specific recombinase XerD</fullName>
    </submittedName>
</protein>
<keyword evidence="2" id="KW-0238">DNA-binding</keyword>
<name>A0A1M6DJG4_9FLAO</name>
<sequence length="343" mass="40594">MKKEIAILPLFQLFIKNSENGKRLKNNGEKIKTGTIANYYYTYNNLKAFCDQKNIELRICDYAKLTKRERISEKNYWKKFYKNFTGFLYKKGCYDNYVGANIKHIRTFFNWLANDQAISTGSYHKLFYVRKETIEILVLSPDQLKFLIHDKDFHNSLTLAEQRIKDAFVFGCTTGLRFSDLYNLTNKNVEKRNGGFYLKTRSLKTKVETSIKLPAYAIEIYNIYRTNKKKDKLFKPISLFIFNRTLKEIGKKAHFDQPINYHREKLGNSFIKDKRDLKFYNKMSSHMMRRTAITTLLILGMPEHLVRKISGHSPSSSSFNRYVNYAQVYIDNEIDKVHEQLLE</sequence>